<protein>
    <submittedName>
        <fullName evidence="7">D-cysteine desulfhydrase</fullName>
    </submittedName>
</protein>
<dbReference type="InterPro" id="IPR036052">
    <property type="entry name" value="TrpB-like_PALP_sf"/>
</dbReference>
<evidence type="ECO:0000256" key="2">
    <source>
        <dbReference type="ARBA" id="ARBA00008639"/>
    </source>
</evidence>
<dbReference type="OrthoDB" id="9801249at2"/>
<dbReference type="Pfam" id="PF00291">
    <property type="entry name" value="PALP"/>
    <property type="match status" value="1"/>
</dbReference>
<dbReference type="PIRSF" id="PIRSF006278">
    <property type="entry name" value="ACCD_DCysDesulf"/>
    <property type="match status" value="1"/>
</dbReference>
<comment type="caution">
    <text evidence="7">The sequence shown here is derived from an EMBL/GenBank/DDBJ whole genome shotgun (WGS) entry which is preliminary data.</text>
</comment>
<dbReference type="InterPro" id="IPR027278">
    <property type="entry name" value="ACCD_DCysDesulf"/>
</dbReference>
<dbReference type="PANTHER" id="PTHR43780">
    <property type="entry name" value="1-AMINOCYCLOPROPANE-1-CARBOXYLATE DEAMINASE-RELATED"/>
    <property type="match status" value="1"/>
</dbReference>
<feature type="domain" description="Tryptophan synthase beta chain-like PALP" evidence="6">
    <location>
        <begin position="18"/>
        <end position="340"/>
    </location>
</feature>
<dbReference type="GO" id="GO:0019148">
    <property type="term" value="F:D-cysteine desulfhydrase activity"/>
    <property type="evidence" value="ECO:0007669"/>
    <property type="project" value="TreeGrafter"/>
</dbReference>
<dbReference type="PANTHER" id="PTHR43780:SF2">
    <property type="entry name" value="1-AMINOCYCLOPROPANE-1-CARBOXYLATE DEAMINASE-RELATED"/>
    <property type="match status" value="1"/>
</dbReference>
<feature type="active site" description="Nucleophile" evidence="4">
    <location>
        <position position="86"/>
    </location>
</feature>
<comment type="similarity">
    <text evidence="2">Belongs to the ACC deaminase/D-cysteine desulfhydrase family.</text>
</comment>
<gene>
    <name evidence="7" type="ORF">BIZ92_18800</name>
</gene>
<evidence type="ECO:0000259" key="6">
    <source>
        <dbReference type="Pfam" id="PF00291"/>
    </source>
</evidence>
<keyword evidence="3 5" id="KW-0663">Pyridoxal phosphate</keyword>
<evidence type="ECO:0000256" key="1">
    <source>
        <dbReference type="ARBA" id="ARBA00001933"/>
    </source>
</evidence>
<evidence type="ECO:0000313" key="7">
    <source>
        <dbReference type="EMBL" id="OMG75609.1"/>
    </source>
</evidence>
<dbReference type="InterPro" id="IPR001926">
    <property type="entry name" value="TrpB-like_PALP"/>
</dbReference>
<evidence type="ECO:0000256" key="3">
    <source>
        <dbReference type="ARBA" id="ARBA00022898"/>
    </source>
</evidence>
<sequence length="353" mass="35930">MSVVLSSALQRFPRYALLDGPTPIQRLARLEAALGAAANGVRLYAKRDDHMALGGGGNKLRKLEFLLGEARGQGADTVVTVGGLQSNHARLTAAAAARAGMACELVLGRVVPRADADYEENGNMLLNRLLGATVHALPVGADAMAAALERVRALELAGRRVYLAPLGGSTPVGALGYAACAQEILEQERALGVTFARVVVANGSAGTHAGLAAGMVAAGLPATRVQSFTTLADTEVAQAKTRDLTAATLALLGRADGEHGAATGDAAAPAPNDILVDGSQRGPAYGVPTPAMLEAVGLLARSEGLLLDPVYSGKAFAGLLADVRAGRHAPGSDVLFVMTGGAPGLYAYKPAFQ</sequence>
<reference evidence="7 8" key="1">
    <citation type="submission" date="2016-09" db="EMBL/GenBank/DDBJ databases">
        <title>Phylogenomics of Achromobacter.</title>
        <authorList>
            <person name="Jeukens J."/>
            <person name="Freschi L."/>
            <person name="Vincent A.T."/>
            <person name="Emond-Rheault J.-G."/>
            <person name="Kukavica-Ibrulj I."/>
            <person name="Charette S.J."/>
            <person name="Levesque R.C."/>
        </authorList>
    </citation>
    <scope>NUCLEOTIDE SEQUENCE [LARGE SCALE GENOMIC DNA]</scope>
    <source>
        <strain evidence="7 8">AUS488</strain>
    </source>
</reference>
<dbReference type="AlphaFoldDB" id="A0A1R1JK89"/>
<evidence type="ECO:0000313" key="8">
    <source>
        <dbReference type="Proteomes" id="UP000187251"/>
    </source>
</evidence>
<dbReference type="Proteomes" id="UP000187251">
    <property type="component" value="Unassembled WGS sequence"/>
</dbReference>
<evidence type="ECO:0000256" key="5">
    <source>
        <dbReference type="PIRSR" id="PIRSR006278-2"/>
    </source>
</evidence>
<dbReference type="Gene3D" id="3.40.50.1100">
    <property type="match status" value="2"/>
</dbReference>
<dbReference type="RefSeq" id="WP_076416461.1">
    <property type="nucleotide sequence ID" value="NZ_AP028040.1"/>
</dbReference>
<accession>A0A1R1JK89</accession>
<dbReference type="EMBL" id="MJMN01000065">
    <property type="protein sequence ID" value="OMG75609.1"/>
    <property type="molecule type" value="Genomic_DNA"/>
</dbReference>
<name>A0A1R1JK89_ALCXX</name>
<dbReference type="SUPFAM" id="SSF53686">
    <property type="entry name" value="Tryptophan synthase beta subunit-like PLP-dependent enzymes"/>
    <property type="match status" value="1"/>
</dbReference>
<comment type="cofactor">
    <cofactor evidence="1">
        <name>pyridoxal 5'-phosphate</name>
        <dbReference type="ChEBI" id="CHEBI:597326"/>
    </cofactor>
</comment>
<feature type="modified residue" description="N6-(pyridoxal phosphate)lysine" evidence="5">
    <location>
        <position position="59"/>
    </location>
</feature>
<proteinExistence type="inferred from homology"/>
<evidence type="ECO:0000256" key="4">
    <source>
        <dbReference type="PIRSR" id="PIRSR006278-1"/>
    </source>
</evidence>
<organism evidence="7 8">
    <name type="scientific">Alcaligenes xylosoxydans xylosoxydans</name>
    <name type="common">Achromobacter xylosoxidans</name>
    <dbReference type="NCBI Taxonomy" id="85698"/>
    <lineage>
        <taxon>Bacteria</taxon>
        <taxon>Pseudomonadati</taxon>
        <taxon>Pseudomonadota</taxon>
        <taxon>Betaproteobacteria</taxon>
        <taxon>Burkholderiales</taxon>
        <taxon>Alcaligenaceae</taxon>
        <taxon>Achromobacter</taxon>
    </lineage>
</organism>